<gene>
    <name evidence="9" type="ORF">ACTIVE_8487</name>
</gene>
<sequence>MVRRGDQRERDRLHVDEAERRGRRGEAEVAEPGAGVQQQRGLQVAGGDGAEQLVAGRVRADLHAQSRPALRDPRQHRGDVRRRDRLQRAEPHDRGLAGDLAAGLLGLPQQPPGPAVHPLARRGQPHPLRPAVEQLDAERALQRADLLRHRRRREAERVRRVRDGAVLDDGLEGPQLAQFHATATRAERSDIPNAACGRAGGAPDPRFRDWGLMSTVLSPDPVAAPRARRRAALFGISLGYFMVLLDTTVLSVAEPDLARSLHGTVAGLQWAVTGYTVVFGALLLSAGAVADRYGAHRAFRAGIAVFGAASLLSSLAPDLWTLVALRAVLGAAAAACVPASMAMISRLYPVPAERAKAVAAWAATSGAALAAGPIAGGALVGLAGWRAIFLINVPLAVLVLALVAGPRVHCPRGDRTIDWPAQAVACAALALLTDALIALGSGAAVHAACSAAGTAAAAVAFALLERRSAAPVLVPVVLRAPGMPGSLVAGAAVNFVMTGVLFVLPLVFQETLGMSALRTGLAFLPMTLPFAFNPLLTGRIVARTGPRPPVLAGLGLLTAGGVLLGAVMAAGASYPALLAGLLCTGFGVSFALPALATLVVTAAPEGAAGAAGGLLNAARQLGATVGVAIMGAFAAVGHRNGQAAGALFVAAAVCAAALAAASVRRRTG</sequence>
<organism evidence="9 10">
    <name type="scientific">Actinomadura verrucosospora</name>
    <dbReference type="NCBI Taxonomy" id="46165"/>
    <lineage>
        <taxon>Bacteria</taxon>
        <taxon>Bacillati</taxon>
        <taxon>Actinomycetota</taxon>
        <taxon>Actinomycetes</taxon>
        <taxon>Streptosporangiales</taxon>
        <taxon>Thermomonosporaceae</taxon>
        <taxon>Actinomadura</taxon>
    </lineage>
</organism>
<dbReference type="SUPFAM" id="SSF103473">
    <property type="entry name" value="MFS general substrate transporter"/>
    <property type="match status" value="1"/>
</dbReference>
<dbReference type="PROSITE" id="PS50850">
    <property type="entry name" value="MFS"/>
    <property type="match status" value="1"/>
</dbReference>
<feature type="transmembrane region" description="Helical" evidence="7">
    <location>
        <begin position="323"/>
        <end position="345"/>
    </location>
</feature>
<evidence type="ECO:0000256" key="2">
    <source>
        <dbReference type="ARBA" id="ARBA00022448"/>
    </source>
</evidence>
<keyword evidence="10" id="KW-1185">Reference proteome</keyword>
<feature type="compositionally biased region" description="Basic and acidic residues" evidence="6">
    <location>
        <begin position="1"/>
        <end position="27"/>
    </location>
</feature>
<accession>A0A7D3W299</accession>
<evidence type="ECO:0000256" key="7">
    <source>
        <dbReference type="SAM" id="Phobius"/>
    </source>
</evidence>
<evidence type="ECO:0000313" key="9">
    <source>
        <dbReference type="EMBL" id="QKG26834.1"/>
    </source>
</evidence>
<feature type="region of interest" description="Disordered" evidence="6">
    <location>
        <begin position="1"/>
        <end position="48"/>
    </location>
</feature>
<dbReference type="GO" id="GO:0022857">
    <property type="term" value="F:transmembrane transporter activity"/>
    <property type="evidence" value="ECO:0007669"/>
    <property type="project" value="InterPro"/>
</dbReference>
<evidence type="ECO:0000313" key="10">
    <source>
        <dbReference type="Proteomes" id="UP000501240"/>
    </source>
</evidence>
<dbReference type="Gene3D" id="1.20.1720.10">
    <property type="entry name" value="Multidrug resistance protein D"/>
    <property type="match status" value="1"/>
</dbReference>
<feature type="transmembrane region" description="Helical" evidence="7">
    <location>
        <begin position="443"/>
        <end position="464"/>
    </location>
</feature>
<keyword evidence="5 7" id="KW-0472">Membrane</keyword>
<feature type="transmembrane region" description="Helical" evidence="7">
    <location>
        <begin position="298"/>
        <end position="317"/>
    </location>
</feature>
<evidence type="ECO:0000256" key="5">
    <source>
        <dbReference type="ARBA" id="ARBA00023136"/>
    </source>
</evidence>
<keyword evidence="4 7" id="KW-1133">Transmembrane helix</keyword>
<dbReference type="Gene3D" id="1.20.1250.20">
    <property type="entry name" value="MFS general substrate transporter like domains"/>
    <property type="match status" value="1"/>
</dbReference>
<feature type="transmembrane region" description="Helical" evidence="7">
    <location>
        <begin position="520"/>
        <end position="538"/>
    </location>
</feature>
<evidence type="ECO:0000256" key="3">
    <source>
        <dbReference type="ARBA" id="ARBA00022692"/>
    </source>
</evidence>
<feature type="domain" description="Major facilitator superfamily (MFS) profile" evidence="8">
    <location>
        <begin position="232"/>
        <end position="668"/>
    </location>
</feature>
<reference evidence="9 10" key="1">
    <citation type="submission" date="2020-05" db="EMBL/GenBank/DDBJ databases">
        <title>Actinomadura verrucosospora NRRL-B18236 (PFL_A860) Genome sequencing and assembly.</title>
        <authorList>
            <person name="Samborskyy M."/>
        </authorList>
    </citation>
    <scope>NUCLEOTIDE SEQUENCE [LARGE SCALE GENOMIC DNA]</scope>
    <source>
        <strain evidence="9 10">NRRL:B18236</strain>
    </source>
</reference>
<feature type="region of interest" description="Disordered" evidence="6">
    <location>
        <begin position="61"/>
        <end position="95"/>
    </location>
</feature>
<name>A0A7D3W299_ACTVE</name>
<dbReference type="CDD" id="cd17321">
    <property type="entry name" value="MFS_MMR_MDR_like"/>
    <property type="match status" value="1"/>
</dbReference>
<feature type="transmembrane region" description="Helical" evidence="7">
    <location>
        <begin position="231"/>
        <end position="253"/>
    </location>
</feature>
<dbReference type="Pfam" id="PF07690">
    <property type="entry name" value="MFS_1"/>
    <property type="match status" value="1"/>
</dbReference>
<feature type="transmembrane region" description="Helical" evidence="7">
    <location>
        <begin position="385"/>
        <end position="405"/>
    </location>
</feature>
<dbReference type="PANTHER" id="PTHR42718:SF9">
    <property type="entry name" value="MAJOR FACILITATOR SUPERFAMILY MULTIDRUG TRANSPORTER MFSC"/>
    <property type="match status" value="1"/>
</dbReference>
<dbReference type="EMBL" id="CP053892">
    <property type="protein sequence ID" value="QKG26834.1"/>
    <property type="molecule type" value="Genomic_DNA"/>
</dbReference>
<feature type="transmembrane region" description="Helical" evidence="7">
    <location>
        <begin position="550"/>
        <end position="570"/>
    </location>
</feature>
<evidence type="ECO:0000256" key="4">
    <source>
        <dbReference type="ARBA" id="ARBA00022989"/>
    </source>
</evidence>
<protein>
    <recommendedName>
        <fullName evidence="8">Major facilitator superfamily (MFS) profile domain-containing protein</fullName>
    </recommendedName>
</protein>
<feature type="transmembrane region" description="Helical" evidence="7">
    <location>
        <begin position="357"/>
        <end position="379"/>
    </location>
</feature>
<feature type="transmembrane region" description="Helical" evidence="7">
    <location>
        <begin position="621"/>
        <end position="637"/>
    </location>
</feature>
<comment type="subcellular location">
    <subcellularLocation>
        <location evidence="1">Cell membrane</location>
        <topology evidence="1">Multi-pass membrane protein</topology>
    </subcellularLocation>
</comment>
<evidence type="ECO:0000256" key="6">
    <source>
        <dbReference type="SAM" id="MobiDB-lite"/>
    </source>
</evidence>
<dbReference type="GO" id="GO:0005886">
    <property type="term" value="C:plasma membrane"/>
    <property type="evidence" value="ECO:0007669"/>
    <property type="project" value="UniProtKB-SubCell"/>
</dbReference>
<dbReference type="PANTHER" id="PTHR42718">
    <property type="entry name" value="MAJOR FACILITATOR SUPERFAMILY MULTIDRUG TRANSPORTER MFSC"/>
    <property type="match status" value="1"/>
</dbReference>
<dbReference type="InterPro" id="IPR020846">
    <property type="entry name" value="MFS_dom"/>
</dbReference>
<feature type="transmembrane region" description="Helical" evidence="7">
    <location>
        <begin position="265"/>
        <end position="286"/>
    </location>
</feature>
<keyword evidence="3 7" id="KW-0812">Transmembrane</keyword>
<evidence type="ECO:0000256" key="1">
    <source>
        <dbReference type="ARBA" id="ARBA00004651"/>
    </source>
</evidence>
<proteinExistence type="predicted"/>
<feature type="transmembrane region" description="Helical" evidence="7">
    <location>
        <begin position="643"/>
        <end position="663"/>
    </location>
</feature>
<dbReference type="AlphaFoldDB" id="A0A7D3W299"/>
<dbReference type="InterPro" id="IPR036259">
    <property type="entry name" value="MFS_trans_sf"/>
</dbReference>
<dbReference type="Proteomes" id="UP000501240">
    <property type="component" value="Chromosome"/>
</dbReference>
<feature type="transmembrane region" description="Helical" evidence="7">
    <location>
        <begin position="417"/>
        <end position="437"/>
    </location>
</feature>
<evidence type="ECO:0000259" key="8">
    <source>
        <dbReference type="PROSITE" id="PS50850"/>
    </source>
</evidence>
<keyword evidence="2" id="KW-0813">Transport</keyword>
<dbReference type="InterPro" id="IPR011701">
    <property type="entry name" value="MFS"/>
</dbReference>
<feature type="transmembrane region" description="Helical" evidence="7">
    <location>
        <begin position="576"/>
        <end position="600"/>
    </location>
</feature>
<feature type="transmembrane region" description="Helical" evidence="7">
    <location>
        <begin position="485"/>
        <end position="508"/>
    </location>
</feature>